<dbReference type="RefSeq" id="WP_026636678.1">
    <property type="nucleotide sequence ID" value="NZ_FONH01000002.1"/>
</dbReference>
<sequence length="502" mass="53690">MSQARRHVIRRECVDLAVDGSESEGFALQGQLAALCQGELAAALDEAFSRVVPGDEHWQFERLEVDAGDFTPETFARDFVAAVAKAVEEQVRTRMPQVVTPPELALADAGDLRVSGAQSVHQALLYFLATGVLPWWFRLPEGSSLEAAVDEAWGVARGGQGPAGAPPRALLLRTLAVPTARLRLARQFSAGFLERLLEQLAPGTTAVLRGVVSAVRSEASTTMAKGIPEQAWVATFACLAKHQAITPELLAEAWAAIAPEALPPGVAARIAGAPVSHDGLQALPQHGGTTHASERQAMTSNDPTIRHDTQAAAGLQPAVGATIPAASTTPAAQALDLQEGVFVDCAGLVLLHPFLPQLFEWRGVAVDGQLVQPDRALALLHFLATGQPSAPEHALLLPKLLCGLEPSAVAGAPAELSEEDREAAENLLKAAIGHWSVLGDTSPDALRGNFLVRQGKLSRRGDDDQLQVERQSWDMLLGHLPWGIGVVRLPWMRRMLWVEWPY</sequence>
<dbReference type="Proteomes" id="UP000199477">
    <property type="component" value="Unassembled WGS sequence"/>
</dbReference>
<accession>A0A1I1ZJB7</accession>
<keyword evidence="2" id="KW-1185">Reference proteome</keyword>
<gene>
    <name evidence="1" type="ORF">SAMN02799615_00704</name>
</gene>
<dbReference type="AlphaFoldDB" id="A0A1I1ZJB7"/>
<evidence type="ECO:0000313" key="1">
    <source>
        <dbReference type="EMBL" id="SFE30430.1"/>
    </source>
</evidence>
<evidence type="ECO:0000313" key="2">
    <source>
        <dbReference type="Proteomes" id="UP000199477"/>
    </source>
</evidence>
<reference evidence="2" key="1">
    <citation type="submission" date="2016-10" db="EMBL/GenBank/DDBJ databases">
        <authorList>
            <person name="Varghese N."/>
            <person name="Submissions S."/>
        </authorList>
    </citation>
    <scope>NUCLEOTIDE SEQUENCE [LARGE SCALE GENOMIC DNA]</scope>
    <source>
        <strain evidence="2">UNC178MFTsu3.1</strain>
    </source>
</reference>
<organism evidence="1 2">
    <name type="scientific">Dyella marensis</name>
    <dbReference type="NCBI Taxonomy" id="500610"/>
    <lineage>
        <taxon>Bacteria</taxon>
        <taxon>Pseudomonadati</taxon>
        <taxon>Pseudomonadota</taxon>
        <taxon>Gammaproteobacteria</taxon>
        <taxon>Lysobacterales</taxon>
        <taxon>Rhodanobacteraceae</taxon>
        <taxon>Dyella</taxon>
    </lineage>
</organism>
<protein>
    <submittedName>
        <fullName evidence="1">Uncharacterized protein</fullName>
    </submittedName>
</protein>
<dbReference type="InterPro" id="IPR045538">
    <property type="entry name" value="CIS_TMP"/>
</dbReference>
<dbReference type="Pfam" id="PF19268">
    <property type="entry name" value="CIS_TMP"/>
    <property type="match status" value="1"/>
</dbReference>
<proteinExistence type="predicted"/>
<dbReference type="EMBL" id="FONH01000002">
    <property type="protein sequence ID" value="SFE30430.1"/>
    <property type="molecule type" value="Genomic_DNA"/>
</dbReference>
<dbReference type="STRING" id="500610.SAMN02799615_00704"/>
<name>A0A1I1ZJB7_9GAMM</name>